<organism evidence="6 7">
    <name type="scientific">Candidatus Falkowbacteria bacterium CG10_big_fil_rev_8_21_14_0_10_43_10</name>
    <dbReference type="NCBI Taxonomy" id="1974567"/>
    <lineage>
        <taxon>Bacteria</taxon>
        <taxon>Candidatus Falkowiibacteriota</taxon>
    </lineage>
</organism>
<proteinExistence type="inferred from homology"/>
<evidence type="ECO:0000256" key="3">
    <source>
        <dbReference type="ARBA" id="ARBA00023274"/>
    </source>
</evidence>
<evidence type="ECO:0000313" key="6">
    <source>
        <dbReference type="EMBL" id="PIR93337.1"/>
    </source>
</evidence>
<gene>
    <name evidence="5" type="primary">rpmC</name>
    <name evidence="6" type="ORF">COT99_01260</name>
</gene>
<dbReference type="SUPFAM" id="SSF46561">
    <property type="entry name" value="Ribosomal protein L29 (L29p)"/>
    <property type="match status" value="1"/>
</dbReference>
<accession>A0A2H0V2L6</accession>
<evidence type="ECO:0000256" key="2">
    <source>
        <dbReference type="ARBA" id="ARBA00022980"/>
    </source>
</evidence>
<reference evidence="7" key="1">
    <citation type="submission" date="2017-09" db="EMBL/GenBank/DDBJ databases">
        <title>Depth-based differentiation of microbial function through sediment-hosted aquifers and enrichment of novel symbionts in the deep terrestrial subsurface.</title>
        <authorList>
            <person name="Probst A.J."/>
            <person name="Ladd B."/>
            <person name="Jarett J.K."/>
            <person name="Geller-Mcgrath D.E."/>
            <person name="Sieber C.M.K."/>
            <person name="Emerson J.B."/>
            <person name="Anantharaman K."/>
            <person name="Thomas B.C."/>
            <person name="Malmstrom R."/>
            <person name="Stieglmeier M."/>
            <person name="Klingl A."/>
            <person name="Woyke T."/>
            <person name="Ryan C.M."/>
            <person name="Banfield J.F."/>
        </authorList>
    </citation>
    <scope>NUCLEOTIDE SEQUENCE [LARGE SCALE GENOMIC DNA]</scope>
</reference>
<dbReference type="Proteomes" id="UP000228626">
    <property type="component" value="Unassembled WGS sequence"/>
</dbReference>
<dbReference type="Gene3D" id="1.10.287.310">
    <property type="match status" value="1"/>
</dbReference>
<sequence>MDIKELKNKSASELHKALAEKREKLRELRFKDAAKQLKNIREVRVMRKEISRVLTLLNQKRNSESDQKDIKVIN</sequence>
<dbReference type="Pfam" id="PF00831">
    <property type="entry name" value="Ribosomal_L29"/>
    <property type="match status" value="1"/>
</dbReference>
<comment type="caution">
    <text evidence="6">The sequence shown here is derived from an EMBL/GenBank/DDBJ whole genome shotgun (WGS) entry which is preliminary data.</text>
</comment>
<evidence type="ECO:0000256" key="1">
    <source>
        <dbReference type="ARBA" id="ARBA00009254"/>
    </source>
</evidence>
<dbReference type="NCBIfam" id="TIGR00012">
    <property type="entry name" value="L29"/>
    <property type="match status" value="1"/>
</dbReference>
<dbReference type="AlphaFoldDB" id="A0A2H0V2L6"/>
<protein>
    <recommendedName>
        <fullName evidence="4 5">Large ribosomal subunit protein uL29</fullName>
    </recommendedName>
</protein>
<dbReference type="InterPro" id="IPR001854">
    <property type="entry name" value="Ribosomal_uL29"/>
</dbReference>
<dbReference type="InterPro" id="IPR036049">
    <property type="entry name" value="Ribosomal_uL29_sf"/>
</dbReference>
<evidence type="ECO:0000256" key="4">
    <source>
        <dbReference type="ARBA" id="ARBA00035204"/>
    </source>
</evidence>
<dbReference type="HAMAP" id="MF_00374">
    <property type="entry name" value="Ribosomal_uL29"/>
    <property type="match status" value="1"/>
</dbReference>
<dbReference type="GO" id="GO:0003735">
    <property type="term" value="F:structural constituent of ribosome"/>
    <property type="evidence" value="ECO:0007669"/>
    <property type="project" value="InterPro"/>
</dbReference>
<dbReference type="GO" id="GO:0005840">
    <property type="term" value="C:ribosome"/>
    <property type="evidence" value="ECO:0007669"/>
    <property type="project" value="UniProtKB-KW"/>
</dbReference>
<comment type="similarity">
    <text evidence="1 5">Belongs to the universal ribosomal protein uL29 family.</text>
</comment>
<keyword evidence="2 5" id="KW-0689">Ribosomal protein</keyword>
<keyword evidence="3 5" id="KW-0687">Ribonucleoprotein</keyword>
<dbReference type="GO" id="GO:0006412">
    <property type="term" value="P:translation"/>
    <property type="evidence" value="ECO:0007669"/>
    <property type="project" value="UniProtKB-UniRule"/>
</dbReference>
<name>A0A2H0V2L6_9BACT</name>
<dbReference type="EMBL" id="PFAR01000015">
    <property type="protein sequence ID" value="PIR93337.1"/>
    <property type="molecule type" value="Genomic_DNA"/>
</dbReference>
<evidence type="ECO:0000256" key="5">
    <source>
        <dbReference type="HAMAP-Rule" id="MF_00374"/>
    </source>
</evidence>
<evidence type="ECO:0000313" key="7">
    <source>
        <dbReference type="Proteomes" id="UP000228626"/>
    </source>
</evidence>
<dbReference type="GO" id="GO:1990904">
    <property type="term" value="C:ribonucleoprotein complex"/>
    <property type="evidence" value="ECO:0007669"/>
    <property type="project" value="UniProtKB-KW"/>
</dbReference>